<gene>
    <name evidence="1" type="ORF">M9H77_30690</name>
</gene>
<dbReference type="Proteomes" id="UP001060085">
    <property type="component" value="Linkage Group LG07"/>
</dbReference>
<evidence type="ECO:0000313" key="2">
    <source>
        <dbReference type="Proteomes" id="UP001060085"/>
    </source>
</evidence>
<protein>
    <submittedName>
        <fullName evidence="1">Uncharacterized protein</fullName>
    </submittedName>
</protein>
<proteinExistence type="predicted"/>
<comment type="caution">
    <text evidence="1">The sequence shown here is derived from an EMBL/GenBank/DDBJ whole genome shotgun (WGS) entry which is preliminary data.</text>
</comment>
<keyword evidence="2" id="KW-1185">Reference proteome</keyword>
<sequence>MGKLVSRDDAKEHLIARGFIRGYTRWVKHGEYTHTDPSTSSSHIIHDDLDGNDTNDIGGLDDMDGLVHDAFGIPRVEVDGENDMGTGLNNTSKEELNVEANVGNRYNEGVHKYVNEEIAGITHNEDAGDIEATNENNEQVTEEINQQKNFPDVMRRNTRGPTKMMHMGRPKCKNRIKLEFNNNGESIGETASSFSKFVGTEVKDGKDIPIGVFDWGLVPKDKKLKVFTQIKIPLGIDDLILQSMGKKWRNFKVTLKEK</sequence>
<accession>A0ACB9ZXY6</accession>
<dbReference type="EMBL" id="CM044707">
    <property type="protein sequence ID" value="KAI5653503.1"/>
    <property type="molecule type" value="Genomic_DNA"/>
</dbReference>
<evidence type="ECO:0000313" key="1">
    <source>
        <dbReference type="EMBL" id="KAI5653503.1"/>
    </source>
</evidence>
<name>A0ACB9ZXY6_CATRO</name>
<reference evidence="2" key="1">
    <citation type="journal article" date="2023" name="Nat. Plants">
        <title>Single-cell RNA sequencing provides a high-resolution roadmap for understanding the multicellular compartmentation of specialized metabolism.</title>
        <authorList>
            <person name="Sun S."/>
            <person name="Shen X."/>
            <person name="Li Y."/>
            <person name="Li Y."/>
            <person name="Wang S."/>
            <person name="Li R."/>
            <person name="Zhang H."/>
            <person name="Shen G."/>
            <person name="Guo B."/>
            <person name="Wei J."/>
            <person name="Xu J."/>
            <person name="St-Pierre B."/>
            <person name="Chen S."/>
            <person name="Sun C."/>
        </authorList>
    </citation>
    <scope>NUCLEOTIDE SEQUENCE [LARGE SCALE GENOMIC DNA]</scope>
</reference>
<organism evidence="1 2">
    <name type="scientific">Catharanthus roseus</name>
    <name type="common">Madagascar periwinkle</name>
    <name type="synonym">Vinca rosea</name>
    <dbReference type="NCBI Taxonomy" id="4058"/>
    <lineage>
        <taxon>Eukaryota</taxon>
        <taxon>Viridiplantae</taxon>
        <taxon>Streptophyta</taxon>
        <taxon>Embryophyta</taxon>
        <taxon>Tracheophyta</taxon>
        <taxon>Spermatophyta</taxon>
        <taxon>Magnoliopsida</taxon>
        <taxon>eudicotyledons</taxon>
        <taxon>Gunneridae</taxon>
        <taxon>Pentapetalae</taxon>
        <taxon>asterids</taxon>
        <taxon>lamiids</taxon>
        <taxon>Gentianales</taxon>
        <taxon>Apocynaceae</taxon>
        <taxon>Rauvolfioideae</taxon>
        <taxon>Vinceae</taxon>
        <taxon>Catharanthinae</taxon>
        <taxon>Catharanthus</taxon>
    </lineage>
</organism>